<sequence>MKTLDVDVMLLDIRMPVLDGIETLTQVKRNFPQVKVCMLTTYENAKVFHQAMTLRADGFLLKYASADTIFQMIKDAMVGQVTVSPELLRNTSDYRDAEYALSDEDLDVLTRVARGDRNSKIAKELHFSERTIKSHLTNIYTKLGVNSRAGAVAKAMQLELIRL</sequence>
<feature type="domain" description="Response regulatory" evidence="7">
    <location>
        <begin position="1"/>
        <end position="77"/>
    </location>
</feature>
<dbReference type="InterPro" id="IPR001789">
    <property type="entry name" value="Sig_transdc_resp-reg_receiver"/>
</dbReference>
<protein>
    <submittedName>
        <fullName evidence="8">Response regulator</fullName>
    </submittedName>
</protein>
<accession>A0ABW8UBW8</accession>
<dbReference type="Proteomes" id="UP001625389">
    <property type="component" value="Unassembled WGS sequence"/>
</dbReference>
<reference evidence="8 9" key="1">
    <citation type="submission" date="2024-08" db="EMBL/GenBank/DDBJ databases">
        <authorList>
            <person name="Arias E."/>
        </authorList>
    </citation>
    <scope>NUCLEOTIDE SEQUENCE [LARGE SCALE GENOMIC DNA]</scope>
    <source>
        <strain evidence="8 9">FAM 25317</strain>
    </source>
</reference>
<dbReference type="SMART" id="SM00421">
    <property type="entry name" value="HTH_LUXR"/>
    <property type="match status" value="1"/>
</dbReference>
<dbReference type="InterPro" id="IPR016032">
    <property type="entry name" value="Sig_transdc_resp-reg_C-effctor"/>
</dbReference>
<evidence type="ECO:0000256" key="5">
    <source>
        <dbReference type="PROSITE-ProRule" id="PRU00169"/>
    </source>
</evidence>
<keyword evidence="3" id="KW-0238">DNA-binding</keyword>
<dbReference type="PANTHER" id="PTHR45566:SF2">
    <property type="entry name" value="NARL SUBFAMILY"/>
    <property type="match status" value="1"/>
</dbReference>
<dbReference type="SUPFAM" id="SSF52172">
    <property type="entry name" value="CheY-like"/>
    <property type="match status" value="1"/>
</dbReference>
<dbReference type="InterPro" id="IPR051015">
    <property type="entry name" value="EvgA-like"/>
</dbReference>
<evidence type="ECO:0000259" key="7">
    <source>
        <dbReference type="PROSITE" id="PS50110"/>
    </source>
</evidence>
<feature type="domain" description="HTH luxR-type" evidence="6">
    <location>
        <begin position="94"/>
        <end position="159"/>
    </location>
</feature>
<dbReference type="CDD" id="cd06170">
    <property type="entry name" value="LuxR_C_like"/>
    <property type="match status" value="1"/>
</dbReference>
<dbReference type="PANTHER" id="PTHR45566">
    <property type="entry name" value="HTH-TYPE TRANSCRIPTIONAL REGULATOR YHJB-RELATED"/>
    <property type="match status" value="1"/>
</dbReference>
<feature type="modified residue" description="4-aspartylphosphate" evidence="5">
    <location>
        <position position="12"/>
    </location>
</feature>
<evidence type="ECO:0000256" key="4">
    <source>
        <dbReference type="ARBA" id="ARBA00023163"/>
    </source>
</evidence>
<gene>
    <name evidence="8" type="ORF">ACEN34_01820</name>
</gene>
<dbReference type="Gene3D" id="3.40.50.2300">
    <property type="match status" value="1"/>
</dbReference>
<evidence type="ECO:0000313" key="8">
    <source>
        <dbReference type="EMBL" id="MFL2028347.1"/>
    </source>
</evidence>
<evidence type="ECO:0000256" key="1">
    <source>
        <dbReference type="ARBA" id="ARBA00022553"/>
    </source>
</evidence>
<evidence type="ECO:0000256" key="2">
    <source>
        <dbReference type="ARBA" id="ARBA00023015"/>
    </source>
</evidence>
<evidence type="ECO:0000313" key="9">
    <source>
        <dbReference type="Proteomes" id="UP001625389"/>
    </source>
</evidence>
<dbReference type="RefSeq" id="WP_407136832.1">
    <property type="nucleotide sequence ID" value="NZ_JBGQPK010000003.1"/>
</dbReference>
<dbReference type="PRINTS" id="PR00038">
    <property type="entry name" value="HTHLUXR"/>
</dbReference>
<dbReference type="CDD" id="cd17535">
    <property type="entry name" value="REC_NarL-like"/>
    <property type="match status" value="1"/>
</dbReference>
<dbReference type="InterPro" id="IPR058245">
    <property type="entry name" value="NreC/VraR/RcsB-like_REC"/>
</dbReference>
<proteinExistence type="predicted"/>
<dbReference type="Pfam" id="PF00196">
    <property type="entry name" value="GerE"/>
    <property type="match status" value="1"/>
</dbReference>
<dbReference type="EMBL" id="JBGQPK010000003">
    <property type="protein sequence ID" value="MFL2028347.1"/>
    <property type="molecule type" value="Genomic_DNA"/>
</dbReference>
<organism evidence="8 9">
    <name type="scientific">Loigolactobacillus zhaoyuanensis</name>
    <dbReference type="NCBI Taxonomy" id="2486017"/>
    <lineage>
        <taxon>Bacteria</taxon>
        <taxon>Bacillati</taxon>
        <taxon>Bacillota</taxon>
        <taxon>Bacilli</taxon>
        <taxon>Lactobacillales</taxon>
        <taxon>Lactobacillaceae</taxon>
        <taxon>Loigolactobacillus</taxon>
    </lineage>
</organism>
<comment type="caution">
    <text evidence="8">The sequence shown here is derived from an EMBL/GenBank/DDBJ whole genome shotgun (WGS) entry which is preliminary data.</text>
</comment>
<dbReference type="PROSITE" id="PS00622">
    <property type="entry name" value="HTH_LUXR_1"/>
    <property type="match status" value="1"/>
</dbReference>
<dbReference type="PROSITE" id="PS50043">
    <property type="entry name" value="HTH_LUXR_2"/>
    <property type="match status" value="1"/>
</dbReference>
<keyword evidence="9" id="KW-1185">Reference proteome</keyword>
<name>A0ABW8UBW8_9LACO</name>
<dbReference type="InterPro" id="IPR011006">
    <property type="entry name" value="CheY-like_superfamily"/>
</dbReference>
<dbReference type="PROSITE" id="PS50110">
    <property type="entry name" value="RESPONSE_REGULATORY"/>
    <property type="match status" value="1"/>
</dbReference>
<keyword evidence="2" id="KW-0805">Transcription regulation</keyword>
<evidence type="ECO:0000259" key="6">
    <source>
        <dbReference type="PROSITE" id="PS50043"/>
    </source>
</evidence>
<dbReference type="SUPFAM" id="SSF46894">
    <property type="entry name" value="C-terminal effector domain of the bipartite response regulators"/>
    <property type="match status" value="1"/>
</dbReference>
<evidence type="ECO:0000256" key="3">
    <source>
        <dbReference type="ARBA" id="ARBA00023125"/>
    </source>
</evidence>
<dbReference type="InterPro" id="IPR000792">
    <property type="entry name" value="Tscrpt_reg_LuxR_C"/>
</dbReference>
<keyword evidence="4" id="KW-0804">Transcription</keyword>
<keyword evidence="1 5" id="KW-0597">Phosphoprotein</keyword>
<dbReference type="Pfam" id="PF00072">
    <property type="entry name" value="Response_reg"/>
    <property type="match status" value="1"/>
</dbReference>